<accession>A0ACB8GCK2</accession>
<sequence>MPQLEEPYVMFKKSDKPLYGNDRFEGYCIDLLRELSTFLGFTYEIRLVEDGKYGARDDASGQWNGMVRELIDHNPETFEKKPTGSNFVSSSY</sequence>
<gene>
    <name evidence="1" type="primary">GRIK2_1</name>
    <name evidence="1" type="ORF">K3G42_029402</name>
</gene>
<comment type="caution">
    <text evidence="1">The sequence shown here is derived from an EMBL/GenBank/DDBJ whole genome shotgun (WGS) entry which is preliminary data.</text>
</comment>
<evidence type="ECO:0000313" key="2">
    <source>
        <dbReference type="Proteomes" id="UP000827872"/>
    </source>
</evidence>
<keyword evidence="1" id="KW-0418">Kinase</keyword>
<organism evidence="1 2">
    <name type="scientific">Sphaerodactylus townsendi</name>
    <dbReference type="NCBI Taxonomy" id="933632"/>
    <lineage>
        <taxon>Eukaryota</taxon>
        <taxon>Metazoa</taxon>
        <taxon>Chordata</taxon>
        <taxon>Craniata</taxon>
        <taxon>Vertebrata</taxon>
        <taxon>Euteleostomi</taxon>
        <taxon>Lepidosauria</taxon>
        <taxon>Squamata</taxon>
        <taxon>Bifurcata</taxon>
        <taxon>Gekkota</taxon>
        <taxon>Sphaerodactylidae</taxon>
        <taxon>Sphaerodactylus</taxon>
    </lineage>
</organism>
<dbReference type="Proteomes" id="UP000827872">
    <property type="component" value="Linkage Group LG01"/>
</dbReference>
<evidence type="ECO:0000313" key="1">
    <source>
        <dbReference type="EMBL" id="KAH8017418.1"/>
    </source>
</evidence>
<keyword evidence="2" id="KW-1185">Reference proteome</keyword>
<dbReference type="EMBL" id="CM037614">
    <property type="protein sequence ID" value="KAH8017418.1"/>
    <property type="molecule type" value="Genomic_DNA"/>
</dbReference>
<protein>
    <submittedName>
        <fullName evidence="1">Serine/threonine-protein kinase grik2</fullName>
    </submittedName>
</protein>
<name>A0ACB8GCK2_9SAUR</name>
<reference evidence="1" key="1">
    <citation type="submission" date="2021-08" db="EMBL/GenBank/DDBJ databases">
        <title>The first chromosome-level gecko genome reveals the dynamic sex chromosomes of Neotropical dwarf geckos (Sphaerodactylidae: Sphaerodactylus).</title>
        <authorList>
            <person name="Pinto B.J."/>
            <person name="Keating S.E."/>
            <person name="Gamble T."/>
        </authorList>
    </citation>
    <scope>NUCLEOTIDE SEQUENCE</scope>
    <source>
        <strain evidence="1">TG3544</strain>
    </source>
</reference>
<proteinExistence type="predicted"/>
<keyword evidence="1" id="KW-0808">Transferase</keyword>